<accession>A0A9P0FE94</accession>
<proteinExistence type="predicted"/>
<dbReference type="InterPro" id="IPR032061">
    <property type="entry name" value="DUF4802"/>
</dbReference>
<protein>
    <recommendedName>
        <fullName evidence="1">DUF4802 domain-containing protein</fullName>
    </recommendedName>
</protein>
<gene>
    <name evidence="2" type="ORF">MELIAE_LOCUS3245</name>
</gene>
<feature type="domain" description="DUF4802" evidence="1">
    <location>
        <begin position="122"/>
        <end position="158"/>
    </location>
</feature>
<evidence type="ECO:0000313" key="3">
    <source>
        <dbReference type="Proteomes" id="UP001154078"/>
    </source>
</evidence>
<dbReference type="Proteomes" id="UP001154078">
    <property type="component" value="Chromosome 2"/>
</dbReference>
<sequence length="177" mass="19763">MVFCCQAMKGEIINCSTHKDIYFLETNTKNESTDLSNLFASPAGKEMLKYKPRPKHKQKLNPALEYLIQNQSNSHQITESQDSQKSGSCKLTEKSIAGSSSSSSVSVSVEETVENRSRRNSIDLYEEAATILGLTCAQTDDCKCLECQCHYFDFEEDLDFPPGAECMMDHSSSCCIQ</sequence>
<dbReference type="AlphaFoldDB" id="A0A9P0FE94"/>
<dbReference type="Pfam" id="PF16060">
    <property type="entry name" value="DUF4802"/>
    <property type="match status" value="1"/>
</dbReference>
<dbReference type="OrthoDB" id="6781345at2759"/>
<evidence type="ECO:0000313" key="2">
    <source>
        <dbReference type="EMBL" id="CAH0550433.1"/>
    </source>
</evidence>
<organism evidence="2 3">
    <name type="scientific">Brassicogethes aeneus</name>
    <name type="common">Rape pollen beetle</name>
    <name type="synonym">Meligethes aeneus</name>
    <dbReference type="NCBI Taxonomy" id="1431903"/>
    <lineage>
        <taxon>Eukaryota</taxon>
        <taxon>Metazoa</taxon>
        <taxon>Ecdysozoa</taxon>
        <taxon>Arthropoda</taxon>
        <taxon>Hexapoda</taxon>
        <taxon>Insecta</taxon>
        <taxon>Pterygota</taxon>
        <taxon>Neoptera</taxon>
        <taxon>Endopterygota</taxon>
        <taxon>Coleoptera</taxon>
        <taxon>Polyphaga</taxon>
        <taxon>Cucujiformia</taxon>
        <taxon>Nitidulidae</taxon>
        <taxon>Meligethinae</taxon>
        <taxon>Brassicogethes</taxon>
    </lineage>
</organism>
<evidence type="ECO:0000259" key="1">
    <source>
        <dbReference type="Pfam" id="PF16060"/>
    </source>
</evidence>
<dbReference type="EMBL" id="OV121133">
    <property type="protein sequence ID" value="CAH0550433.1"/>
    <property type="molecule type" value="Genomic_DNA"/>
</dbReference>
<keyword evidence="3" id="KW-1185">Reference proteome</keyword>
<name>A0A9P0FE94_BRAAE</name>
<reference evidence="2" key="1">
    <citation type="submission" date="2021-12" db="EMBL/GenBank/DDBJ databases">
        <authorList>
            <person name="King R."/>
        </authorList>
    </citation>
    <scope>NUCLEOTIDE SEQUENCE</scope>
</reference>